<dbReference type="AlphaFoldDB" id="A0A0F9A963"/>
<proteinExistence type="predicted"/>
<name>A0A0F9A963_9ZZZZ</name>
<dbReference type="PANTHER" id="PTHR38812">
    <property type="entry name" value="MU-LIKE PROPHAGE FLUMU PROTEIN GP42"/>
    <property type="match status" value="1"/>
</dbReference>
<organism evidence="2">
    <name type="scientific">marine sediment metagenome</name>
    <dbReference type="NCBI Taxonomy" id="412755"/>
    <lineage>
        <taxon>unclassified sequences</taxon>
        <taxon>metagenomes</taxon>
        <taxon>ecological metagenomes</taxon>
    </lineage>
</organism>
<gene>
    <name evidence="2" type="ORF">LCGC14_2600110</name>
</gene>
<dbReference type="InterPro" id="IPR053058">
    <property type="entry name" value="Mulikevirus_tape_measure"/>
</dbReference>
<dbReference type="EMBL" id="LAZR01043882">
    <property type="protein sequence ID" value="KKL06030.1"/>
    <property type="molecule type" value="Genomic_DNA"/>
</dbReference>
<comment type="caution">
    <text evidence="2">The sequence shown here is derived from an EMBL/GenBank/DDBJ whole genome shotgun (WGS) entry which is preliminary data.</text>
</comment>
<protein>
    <submittedName>
        <fullName evidence="2">Uncharacterized protein</fullName>
    </submittedName>
</protein>
<feature type="coiled-coil region" evidence="1">
    <location>
        <begin position="352"/>
        <end position="379"/>
    </location>
</feature>
<keyword evidence="1" id="KW-0175">Coiled coil</keyword>
<feature type="non-terminal residue" evidence="2">
    <location>
        <position position="465"/>
    </location>
</feature>
<accession>A0A0F9A963</accession>
<reference evidence="2" key="1">
    <citation type="journal article" date="2015" name="Nature">
        <title>Complex archaea that bridge the gap between prokaryotes and eukaryotes.</title>
        <authorList>
            <person name="Spang A."/>
            <person name="Saw J.H."/>
            <person name="Jorgensen S.L."/>
            <person name="Zaremba-Niedzwiedzka K."/>
            <person name="Martijn J."/>
            <person name="Lind A.E."/>
            <person name="van Eijk R."/>
            <person name="Schleper C."/>
            <person name="Guy L."/>
            <person name="Ettema T.J."/>
        </authorList>
    </citation>
    <scope>NUCLEOTIDE SEQUENCE</scope>
</reference>
<dbReference type="PANTHER" id="PTHR38812:SF2">
    <property type="entry name" value="MU-LIKE PROPHAGE FLUMU PROTEIN GP42"/>
    <property type="match status" value="1"/>
</dbReference>
<evidence type="ECO:0000256" key="1">
    <source>
        <dbReference type="SAM" id="Coils"/>
    </source>
</evidence>
<evidence type="ECO:0000313" key="2">
    <source>
        <dbReference type="EMBL" id="KKL06030.1"/>
    </source>
</evidence>
<sequence length="465" mass="49438">AQYQGKMSRAGRTLRGFRGNVASTNTRLLRFGALMGGGLGLLKLGKFIINTNREFEKLLAQLQTVQGSAEGATAAFKQMETLASTTPFQIEQLTKAFIQLRVIGVDATSARMTALGDFASAFGTDIVKLSEVIRSTTAGETESLKRFVQNVEIMGDQVAITFGGIRTVVAKDSQSITDALVKISENNFAGAMAREMDTLNGIISNTRDNFGIIARQIGKSIMPALKDWAAAVRDLAAGQGGFVENAIRGIGTIVERMGRAILFVTSHPIMAQGGLVGLLIFGGRKAAVMATLGAALDELRTALFGSTTEFGKSAERVARLSDELGRSKAAVEAFSGIIAAGNTLSRRQAENYELAKTKVQNLTIQLALAEQTLDGYTDRVIDSTGIIGVFGEQFINMGKGLQTFTLNFKKFAANLRGSVKGGIVDPTIKELSTMQEIGSDAGESLIRGFIQGTGNLGDLLVSTIK</sequence>
<feature type="non-terminal residue" evidence="2">
    <location>
        <position position="1"/>
    </location>
</feature>